<name>A0ABQ3RA91_STRRR</name>
<evidence type="ECO:0000313" key="1">
    <source>
        <dbReference type="EMBL" id="GHI52783.1"/>
    </source>
</evidence>
<reference evidence="2" key="1">
    <citation type="submission" date="2023-07" db="EMBL/GenBank/DDBJ databases">
        <title>Whole genome shotgun sequence of Streptomyces achromogenes subsp. rubradiris NBRC 14000.</title>
        <authorList>
            <person name="Komaki H."/>
            <person name="Tamura T."/>
        </authorList>
    </citation>
    <scope>NUCLEOTIDE SEQUENCE [LARGE SCALE GENOMIC DNA]</scope>
    <source>
        <strain evidence="2">NBRC 14000</strain>
    </source>
</reference>
<gene>
    <name evidence="1" type="ORF">Srubr_26290</name>
</gene>
<accession>A0ABQ3RA91</accession>
<proteinExistence type="predicted"/>
<organism evidence="1 2">
    <name type="scientific">Streptomyces rubradiris</name>
    <name type="common">Streptomyces achromogenes subsp. rubradiris</name>
    <dbReference type="NCBI Taxonomy" id="285531"/>
    <lineage>
        <taxon>Bacteria</taxon>
        <taxon>Bacillati</taxon>
        <taxon>Actinomycetota</taxon>
        <taxon>Actinomycetes</taxon>
        <taxon>Kitasatosporales</taxon>
        <taxon>Streptomycetaceae</taxon>
        <taxon>Streptomyces</taxon>
    </lineage>
</organism>
<dbReference type="EMBL" id="BNEA01000010">
    <property type="protein sequence ID" value="GHI52783.1"/>
    <property type="molecule type" value="Genomic_DNA"/>
</dbReference>
<keyword evidence="2" id="KW-1185">Reference proteome</keyword>
<protein>
    <submittedName>
        <fullName evidence="1">Uncharacterized protein</fullName>
    </submittedName>
</protein>
<dbReference type="Proteomes" id="UP000646738">
    <property type="component" value="Unassembled WGS sequence"/>
</dbReference>
<evidence type="ECO:0000313" key="2">
    <source>
        <dbReference type="Proteomes" id="UP000646738"/>
    </source>
</evidence>
<sequence length="233" mass="25454">MLTSVTLPDGTAAVVHTASLGWGALTIDRYGLPVLYRNVLDELHADASCAAVREHDGGVLVESLPGGGPGVLAYALALCTAPECRALAERCEKELGGPHPDLDYERAWASKQTAGDQDEREMVQEYLSAEVQDVNLYWLQRVDPDAARIFRLGCFTGLFNSAHPVPGYEDFDLGKALQRYAAAKHAEDRMDRYGALFAGTADAYARLVAEEKAVHRWLREHGRTVPAPFGERA</sequence>
<comment type="caution">
    <text evidence="1">The sequence shown here is derived from an EMBL/GenBank/DDBJ whole genome shotgun (WGS) entry which is preliminary data.</text>
</comment>